<dbReference type="InterPro" id="IPR049245">
    <property type="entry name" value="DUF6880"/>
</dbReference>
<dbReference type="Proteomes" id="UP000238071">
    <property type="component" value="Unassembled WGS sequence"/>
</dbReference>
<dbReference type="AlphaFoldDB" id="A0A2S6H200"/>
<dbReference type="RefSeq" id="WP_104423780.1">
    <property type="nucleotide sequence ID" value="NZ_PTIY01000007.1"/>
</dbReference>
<accession>A0A2S6H200</accession>
<reference evidence="1 2" key="1">
    <citation type="submission" date="2018-02" db="EMBL/GenBank/DDBJ databases">
        <title>Subsurface microbial communities from deep shales in Ohio and West Virginia, USA.</title>
        <authorList>
            <person name="Wrighton K."/>
        </authorList>
    </citation>
    <scope>NUCLEOTIDE SEQUENCE [LARGE SCALE GENOMIC DNA]</scope>
    <source>
        <strain evidence="1 2">OWC-G53F</strain>
    </source>
</reference>
<dbReference type="Pfam" id="PF21810">
    <property type="entry name" value="DUF6880"/>
    <property type="match status" value="1"/>
</dbReference>
<protein>
    <submittedName>
        <fullName evidence="1">Putative Zn finger protein</fullName>
    </submittedName>
</protein>
<keyword evidence="2" id="KW-1185">Reference proteome</keyword>
<dbReference type="EMBL" id="PTIY01000007">
    <property type="protein sequence ID" value="PPK71502.1"/>
    <property type="molecule type" value="Genomic_DNA"/>
</dbReference>
<proteinExistence type="predicted"/>
<name>A0A2S6H200_9GAMM</name>
<evidence type="ECO:0000313" key="1">
    <source>
        <dbReference type="EMBL" id="PPK71502.1"/>
    </source>
</evidence>
<gene>
    <name evidence="1" type="ORF">B0F88_10726</name>
</gene>
<sequence>MQKESGGAVAGKKKRRDQWSDIRDYLNTQTPEVLIELLLDTAKRDDRLHQSLLLKAQRVAGGTDVVKAFRRAIDQATRIKGFIDWRQSRNFAANLDQVVESLAELLTPDSAGMLIGLAEYGIERVESALEQIDDSNGEVGSIVQALGDLHLSACELAKPDPQALAERLFRLETTSPFGICSFSAVTYLDALGEEGLRRYRELAEVEWAKIKPRQSGDAYVYDSHRFHITSIMESLAKASGDVEELVAIKSRDLSMSYHYLTIAEIWVKAGQDDKALDWAERGLQAFPKATDNRLRDFLVAVYLQRKRNDEALQLTWVQFEERAFLEQYKKLSGVAKQLGVWPEQRERALAWVAEVIAAEAAVTNRWRPKPSIPNYSLRVEIALWEDDLDAAWAAAHAGICHQGLLIALADKLEPTRADDALALYKQVIPDIVNQTNNTAYADAVKLIRKIGGIMIAQNRNREFGDYLVELRVRFKPKRNFIKLLDGVGGR</sequence>
<organism evidence="1 2">
    <name type="scientific">Methylobacter tundripaludum</name>
    <dbReference type="NCBI Taxonomy" id="173365"/>
    <lineage>
        <taxon>Bacteria</taxon>
        <taxon>Pseudomonadati</taxon>
        <taxon>Pseudomonadota</taxon>
        <taxon>Gammaproteobacteria</taxon>
        <taxon>Methylococcales</taxon>
        <taxon>Methylococcaceae</taxon>
        <taxon>Methylobacter</taxon>
    </lineage>
</organism>
<comment type="caution">
    <text evidence="1">The sequence shown here is derived from an EMBL/GenBank/DDBJ whole genome shotgun (WGS) entry which is preliminary data.</text>
</comment>
<evidence type="ECO:0000313" key="2">
    <source>
        <dbReference type="Proteomes" id="UP000238071"/>
    </source>
</evidence>
<dbReference type="OrthoDB" id="7187515at2"/>